<keyword evidence="6 8" id="KW-0472">Membrane</keyword>
<gene>
    <name evidence="10" type="ORF">JIV24_09370</name>
</gene>
<dbReference type="NCBIfam" id="TIGR03462">
    <property type="entry name" value="CarR_dom_SF"/>
    <property type="match status" value="1"/>
</dbReference>
<protein>
    <submittedName>
        <fullName evidence="10">Lycopene cyclase domain-containing protein</fullName>
    </submittedName>
</protein>
<feature type="domain" description="Lycopene cyclase" evidence="9">
    <location>
        <begin position="132"/>
        <end position="224"/>
    </location>
</feature>
<evidence type="ECO:0000256" key="3">
    <source>
        <dbReference type="ARBA" id="ARBA00022692"/>
    </source>
</evidence>
<dbReference type="Proteomes" id="UP000605676">
    <property type="component" value="Unassembled WGS sequence"/>
</dbReference>
<feature type="transmembrane region" description="Helical" evidence="8">
    <location>
        <begin position="109"/>
        <end position="127"/>
    </location>
</feature>
<dbReference type="EMBL" id="JAENRR010000018">
    <property type="protein sequence ID" value="MBK3517542.1"/>
    <property type="molecule type" value="Genomic_DNA"/>
</dbReference>
<evidence type="ECO:0000313" key="10">
    <source>
        <dbReference type="EMBL" id="MBK3517542.1"/>
    </source>
</evidence>
<keyword evidence="4" id="KW-0125">Carotenoid biosynthesis</keyword>
<feature type="transmembrane region" description="Helical" evidence="8">
    <location>
        <begin position="6"/>
        <end position="25"/>
    </location>
</feature>
<feature type="domain" description="Lycopene cyclase" evidence="9">
    <location>
        <begin position="5"/>
        <end position="94"/>
    </location>
</feature>
<reference evidence="10 11" key="1">
    <citation type="submission" date="2021-01" db="EMBL/GenBank/DDBJ databases">
        <title>Carboxyliciviraga sp.nov., isolated from coastal sediments.</title>
        <authorList>
            <person name="Lu D."/>
            <person name="Zhang T."/>
        </authorList>
    </citation>
    <scope>NUCLEOTIDE SEQUENCE [LARGE SCALE GENOMIC DNA]</scope>
    <source>
        <strain evidence="10 11">N1Y132</strain>
    </source>
</reference>
<keyword evidence="3 8" id="KW-0812">Transmembrane</keyword>
<evidence type="ECO:0000256" key="1">
    <source>
        <dbReference type="ARBA" id="ARBA00004141"/>
    </source>
</evidence>
<keyword evidence="11" id="KW-1185">Reference proteome</keyword>
<evidence type="ECO:0000256" key="7">
    <source>
        <dbReference type="ARBA" id="ARBA00023235"/>
    </source>
</evidence>
<sequence length="233" mass="27218">MEIKNYTYLFINLACIAIPLVASFYPKHSFFKEWPYFLPANIVVATLFIIWDYFFTAMGIWGFNPDYLTELYLFNLPLEEVLFFFAIPYACVFTWFSINYLVKNNPLKRYQAAITISLAILFILVGIGFWGKWYTSLTALLAGTYLLVAFYKKRNLSYVYLSYIIVLPFFFMSNGLLTGSLLDEPIVWYDNTYNLDLRIGTIPIEDSVYGFLLVLMNIDLYQWLKGKLSAEKV</sequence>
<evidence type="ECO:0000256" key="8">
    <source>
        <dbReference type="SAM" id="Phobius"/>
    </source>
</evidence>
<keyword evidence="5 8" id="KW-1133">Transmembrane helix</keyword>
<dbReference type="InterPro" id="IPR017825">
    <property type="entry name" value="Lycopene_cyclase_dom"/>
</dbReference>
<evidence type="ECO:0000256" key="5">
    <source>
        <dbReference type="ARBA" id="ARBA00022989"/>
    </source>
</evidence>
<comment type="subcellular location">
    <subcellularLocation>
        <location evidence="1">Membrane</location>
        <topology evidence="1">Multi-pass membrane protein</topology>
    </subcellularLocation>
</comment>
<accession>A0ABS1HIQ8</accession>
<dbReference type="Pfam" id="PF18916">
    <property type="entry name" value="Lycopene_cyc"/>
    <property type="match status" value="2"/>
</dbReference>
<evidence type="ECO:0000256" key="4">
    <source>
        <dbReference type="ARBA" id="ARBA00022746"/>
    </source>
</evidence>
<feature type="transmembrane region" description="Helical" evidence="8">
    <location>
        <begin position="37"/>
        <end position="61"/>
    </location>
</feature>
<keyword evidence="7" id="KW-0413">Isomerase</keyword>
<evidence type="ECO:0000256" key="2">
    <source>
        <dbReference type="ARBA" id="ARBA00004829"/>
    </source>
</evidence>
<proteinExistence type="predicted"/>
<evidence type="ECO:0000259" key="9">
    <source>
        <dbReference type="Pfam" id="PF18916"/>
    </source>
</evidence>
<comment type="caution">
    <text evidence="10">The sequence shown here is derived from an EMBL/GenBank/DDBJ whole genome shotgun (WGS) entry which is preliminary data.</text>
</comment>
<comment type="pathway">
    <text evidence="2">Carotenoid biosynthesis.</text>
</comment>
<feature type="transmembrane region" description="Helical" evidence="8">
    <location>
        <begin position="158"/>
        <end position="177"/>
    </location>
</feature>
<evidence type="ECO:0000313" key="11">
    <source>
        <dbReference type="Proteomes" id="UP000605676"/>
    </source>
</evidence>
<dbReference type="RefSeq" id="WP_234445771.1">
    <property type="nucleotide sequence ID" value="NZ_JAENRR010000018.1"/>
</dbReference>
<name>A0ABS1HIQ8_9BACT</name>
<evidence type="ECO:0000256" key="6">
    <source>
        <dbReference type="ARBA" id="ARBA00023136"/>
    </source>
</evidence>
<organism evidence="10 11">
    <name type="scientific">Carboxylicivirga marina</name>
    <dbReference type="NCBI Taxonomy" id="2800988"/>
    <lineage>
        <taxon>Bacteria</taxon>
        <taxon>Pseudomonadati</taxon>
        <taxon>Bacteroidota</taxon>
        <taxon>Bacteroidia</taxon>
        <taxon>Marinilabiliales</taxon>
        <taxon>Marinilabiliaceae</taxon>
        <taxon>Carboxylicivirga</taxon>
    </lineage>
</organism>
<feature type="transmembrane region" description="Helical" evidence="8">
    <location>
        <begin position="81"/>
        <end position="102"/>
    </location>
</feature>